<evidence type="ECO:0000256" key="1">
    <source>
        <dbReference type="SAM" id="MobiDB-lite"/>
    </source>
</evidence>
<dbReference type="AlphaFoldDB" id="A0AA39JN57"/>
<evidence type="ECO:0000313" key="3">
    <source>
        <dbReference type="Proteomes" id="UP001175226"/>
    </source>
</evidence>
<gene>
    <name evidence="2" type="ORF">EV421DRAFT_1710086</name>
</gene>
<keyword evidence="3" id="KW-1185">Reference proteome</keyword>
<sequence>MAGRAKQSALTNGSTTVKNLKLENPNLDRLLSTLFNAFGARYGSEFYLGVLKTHPKKAQYLLDRLQDHEWFLKTITAALKDRTAWPKNDPSRENSMQKVDATANRKRKSERDGYKFSRPTQKTRYINEAAN</sequence>
<accession>A0AA39JN57</accession>
<evidence type="ECO:0000313" key="2">
    <source>
        <dbReference type="EMBL" id="KAK0443473.1"/>
    </source>
</evidence>
<dbReference type="EMBL" id="JAUEPT010000022">
    <property type="protein sequence ID" value="KAK0443473.1"/>
    <property type="molecule type" value="Genomic_DNA"/>
</dbReference>
<protein>
    <submittedName>
        <fullName evidence="2">Uncharacterized protein</fullName>
    </submittedName>
</protein>
<name>A0AA39JN57_9AGAR</name>
<feature type="compositionally biased region" description="Polar residues" evidence="1">
    <location>
        <begin position="118"/>
        <end position="131"/>
    </location>
</feature>
<proteinExistence type="predicted"/>
<organism evidence="2 3">
    <name type="scientific">Armillaria borealis</name>
    <dbReference type="NCBI Taxonomy" id="47425"/>
    <lineage>
        <taxon>Eukaryota</taxon>
        <taxon>Fungi</taxon>
        <taxon>Dikarya</taxon>
        <taxon>Basidiomycota</taxon>
        <taxon>Agaricomycotina</taxon>
        <taxon>Agaricomycetes</taxon>
        <taxon>Agaricomycetidae</taxon>
        <taxon>Agaricales</taxon>
        <taxon>Marasmiineae</taxon>
        <taxon>Physalacriaceae</taxon>
        <taxon>Armillaria</taxon>
    </lineage>
</organism>
<reference evidence="2" key="1">
    <citation type="submission" date="2023-06" db="EMBL/GenBank/DDBJ databases">
        <authorList>
            <consortium name="Lawrence Berkeley National Laboratory"/>
            <person name="Ahrendt S."/>
            <person name="Sahu N."/>
            <person name="Indic B."/>
            <person name="Wong-Bajracharya J."/>
            <person name="Merenyi Z."/>
            <person name="Ke H.-M."/>
            <person name="Monk M."/>
            <person name="Kocsube S."/>
            <person name="Drula E."/>
            <person name="Lipzen A."/>
            <person name="Balint B."/>
            <person name="Henrissat B."/>
            <person name="Andreopoulos B."/>
            <person name="Martin F.M."/>
            <person name="Harder C.B."/>
            <person name="Rigling D."/>
            <person name="Ford K.L."/>
            <person name="Foster G.D."/>
            <person name="Pangilinan J."/>
            <person name="Papanicolaou A."/>
            <person name="Barry K."/>
            <person name="LaButti K."/>
            <person name="Viragh M."/>
            <person name="Koriabine M."/>
            <person name="Yan M."/>
            <person name="Riley R."/>
            <person name="Champramary S."/>
            <person name="Plett K.L."/>
            <person name="Tsai I.J."/>
            <person name="Slot J."/>
            <person name="Sipos G."/>
            <person name="Plett J."/>
            <person name="Nagy L.G."/>
            <person name="Grigoriev I.V."/>
        </authorList>
    </citation>
    <scope>NUCLEOTIDE SEQUENCE</scope>
    <source>
        <strain evidence="2">FPL87.14</strain>
    </source>
</reference>
<dbReference type="Proteomes" id="UP001175226">
    <property type="component" value="Unassembled WGS sequence"/>
</dbReference>
<comment type="caution">
    <text evidence="2">The sequence shown here is derived from an EMBL/GenBank/DDBJ whole genome shotgun (WGS) entry which is preliminary data.</text>
</comment>
<feature type="compositionally biased region" description="Basic and acidic residues" evidence="1">
    <location>
        <begin position="83"/>
        <end position="92"/>
    </location>
</feature>
<feature type="region of interest" description="Disordered" evidence="1">
    <location>
        <begin position="83"/>
        <end position="131"/>
    </location>
</feature>